<evidence type="ECO:0000256" key="2">
    <source>
        <dbReference type="ARBA" id="ARBA00025783"/>
    </source>
</evidence>
<dbReference type="KEGG" id="gla:GL50803_005613"/>
<comment type="catalytic activity">
    <reaction evidence="5">
        <text>a 5'-end (N(2),N(7)-dimethyl 5'-triphosphoguanosine)-ribonucleoside in snRNA + S-adenosyl-L-methionine = a 5'-end (N(2),N(2),N(7)-trimethyl 5'-triphosphoguanosine)-ribonucleoside in snRNA + S-adenosyl-L-homocysteine + H(+)</text>
        <dbReference type="Rhea" id="RHEA:78479"/>
        <dbReference type="Rhea" id="RHEA-COMP:19087"/>
        <dbReference type="Rhea" id="RHEA-COMP:19089"/>
        <dbReference type="ChEBI" id="CHEBI:15378"/>
        <dbReference type="ChEBI" id="CHEBI:57856"/>
        <dbReference type="ChEBI" id="CHEBI:59789"/>
        <dbReference type="ChEBI" id="CHEBI:167623"/>
        <dbReference type="ChEBI" id="CHEBI:172880"/>
    </reaction>
    <physiologicalReaction direction="left-to-right" evidence="5">
        <dbReference type="Rhea" id="RHEA:78480"/>
    </physiologicalReaction>
</comment>
<comment type="catalytic activity">
    <reaction evidence="3">
        <text>a 5'-end (N(2),N(7)-dimethyl 5'-triphosphoguanosine)-ribonucleoside in snoRNA + S-adenosyl-L-methionine = a 5'-end (N(2),N(2),N(7)-trimethyl 5'-triphosphoguanosine)-ribonucleoside in snoRNA + S-adenosyl-L-homocysteine + H(+)</text>
        <dbReference type="Rhea" id="RHEA:78507"/>
        <dbReference type="Rhea" id="RHEA-COMP:19088"/>
        <dbReference type="Rhea" id="RHEA-COMP:19090"/>
        <dbReference type="ChEBI" id="CHEBI:15378"/>
        <dbReference type="ChEBI" id="CHEBI:57856"/>
        <dbReference type="ChEBI" id="CHEBI:59789"/>
        <dbReference type="ChEBI" id="CHEBI:167623"/>
        <dbReference type="ChEBI" id="CHEBI:172880"/>
    </reaction>
    <physiologicalReaction direction="left-to-right" evidence="3">
        <dbReference type="Rhea" id="RHEA:78508"/>
    </physiologicalReaction>
</comment>
<dbReference type="GeneID" id="5697386"/>
<evidence type="ECO:0000256" key="4">
    <source>
        <dbReference type="ARBA" id="ARBA00048740"/>
    </source>
</evidence>
<comment type="similarity">
    <text evidence="2">Belongs to the methyltransferase superfamily. Trimethylguanosine synthase family.</text>
</comment>
<keyword evidence="9" id="KW-0489">Methyltransferase</keyword>
<comment type="catalytic activity">
    <reaction evidence="4">
        <text>a 5'-end (N(7)-methyl 5'-triphosphoguanosine)-ribonucleoside in snoRNA + S-adenosyl-L-methionine = a 5'-end (N(2),N(7)-dimethyl 5'-triphosphoguanosine)-ribonucleoside in snoRNA + S-adenosyl-L-homocysteine + H(+)</text>
        <dbReference type="Rhea" id="RHEA:78475"/>
        <dbReference type="Rhea" id="RHEA-COMP:19086"/>
        <dbReference type="Rhea" id="RHEA-COMP:19088"/>
        <dbReference type="ChEBI" id="CHEBI:15378"/>
        <dbReference type="ChEBI" id="CHEBI:57856"/>
        <dbReference type="ChEBI" id="CHEBI:59789"/>
        <dbReference type="ChEBI" id="CHEBI:156461"/>
        <dbReference type="ChEBI" id="CHEBI:172880"/>
    </reaction>
    <physiologicalReaction direction="left-to-right" evidence="4">
        <dbReference type="Rhea" id="RHEA:78476"/>
    </physiologicalReaction>
</comment>
<evidence type="ECO:0000256" key="5">
    <source>
        <dbReference type="ARBA" id="ARBA00048763"/>
    </source>
</evidence>
<organism evidence="9 10">
    <name type="scientific">Giardia intestinalis (strain ATCC 50803 / WB clone C6)</name>
    <name type="common">Giardia lamblia</name>
    <dbReference type="NCBI Taxonomy" id="184922"/>
    <lineage>
        <taxon>Eukaryota</taxon>
        <taxon>Metamonada</taxon>
        <taxon>Diplomonadida</taxon>
        <taxon>Hexamitidae</taxon>
        <taxon>Giardiinae</taxon>
        <taxon>Giardia</taxon>
    </lineage>
</organism>
<dbReference type="GO" id="GO:0008168">
    <property type="term" value="F:methyltransferase activity"/>
    <property type="evidence" value="ECO:0007669"/>
    <property type="project" value="UniProtKB-KW"/>
</dbReference>
<dbReference type="VEuPathDB" id="GiardiaDB:GL50803_5613"/>
<accession>A8BW33</accession>
<dbReference type="InterPro" id="IPR029063">
    <property type="entry name" value="SAM-dependent_MTases_sf"/>
</dbReference>
<dbReference type="AlphaFoldDB" id="A8BW33"/>
<evidence type="ECO:0000313" key="9">
    <source>
        <dbReference type="EMBL" id="KAE8302808.1"/>
    </source>
</evidence>
<dbReference type="InterPro" id="IPR019012">
    <property type="entry name" value="RNA_cap_Gua-N2-MeTrfase"/>
</dbReference>
<comment type="caution">
    <text evidence="9">The sequence shown here is derived from an EMBL/GenBank/DDBJ whole genome shotgun (WGS) entry which is preliminary data.</text>
</comment>
<feature type="region of interest" description="Disordered" evidence="8">
    <location>
        <begin position="234"/>
        <end position="258"/>
    </location>
</feature>
<dbReference type="Gene3D" id="3.40.50.150">
    <property type="entry name" value="Vaccinia Virus protein VP39"/>
    <property type="match status" value="1"/>
</dbReference>
<evidence type="ECO:0000256" key="8">
    <source>
        <dbReference type="SAM" id="MobiDB-lite"/>
    </source>
</evidence>
<dbReference type="GO" id="GO:0036261">
    <property type="term" value="P:7-methylguanosine cap hypermethylation"/>
    <property type="evidence" value="ECO:0007669"/>
    <property type="project" value="InterPro"/>
</dbReference>
<reference evidence="9 10" key="1">
    <citation type="journal article" date="2007" name="Science">
        <title>Genomic minimalism in the early diverging intestinal parasite Giardia lamblia.</title>
        <authorList>
            <person name="Morrison H.G."/>
            <person name="McArthur A.G."/>
            <person name="Gillin F.D."/>
            <person name="Aley S.B."/>
            <person name="Adam R.D."/>
            <person name="Olsen G.J."/>
            <person name="Best A.A."/>
            <person name="Cande W.Z."/>
            <person name="Chen F."/>
            <person name="Cipriano M.J."/>
            <person name="Davids B.J."/>
            <person name="Dawson S.C."/>
            <person name="Elmendorf H.G."/>
            <person name="Hehl A.B."/>
            <person name="Holder M.E."/>
            <person name="Huse S.M."/>
            <person name="Kim U.U."/>
            <person name="Lasek-Nesselquist E."/>
            <person name="Manning G."/>
            <person name="Nigam A."/>
            <person name="Nixon J.E."/>
            <person name="Palm D."/>
            <person name="Passamaneck N.E."/>
            <person name="Prabhu A."/>
            <person name="Reich C.I."/>
            <person name="Reiner D.S."/>
            <person name="Samuelson J."/>
            <person name="Svard S.G."/>
            <person name="Sogin M.L."/>
        </authorList>
    </citation>
    <scope>NUCLEOTIDE SEQUENCE [LARGE SCALE GENOMIC DNA]</scope>
    <source>
        <strain evidence="9 10">WB C6</strain>
    </source>
</reference>
<proteinExistence type="inferred from homology"/>
<dbReference type="RefSeq" id="XP_001704513.1">
    <property type="nucleotide sequence ID" value="XM_001704461.1"/>
</dbReference>
<dbReference type="EMBL" id="AACB03000003">
    <property type="protein sequence ID" value="KAE8302808.1"/>
    <property type="molecule type" value="Genomic_DNA"/>
</dbReference>
<evidence type="ECO:0000313" key="10">
    <source>
        <dbReference type="Proteomes" id="UP000001548"/>
    </source>
</evidence>
<evidence type="ECO:0000256" key="1">
    <source>
        <dbReference type="ARBA" id="ARBA00018517"/>
    </source>
</evidence>
<dbReference type="HOGENOM" id="CLU_1079430_0_0_1"/>
<comment type="catalytic activity">
    <reaction evidence="6">
        <text>a 5'-end (N(7)-methyl 5'-triphosphoguanosine)-ribonucleoside in snRNA + S-adenosyl-L-methionine = a 5'-end (N(2),N(7)-dimethyl 5'-triphosphoguanosine)-ribonucleoside in snRNA + S-adenosyl-L-homocysteine + H(+)</text>
        <dbReference type="Rhea" id="RHEA:78471"/>
        <dbReference type="Rhea" id="RHEA-COMP:19085"/>
        <dbReference type="Rhea" id="RHEA-COMP:19087"/>
        <dbReference type="ChEBI" id="CHEBI:15378"/>
        <dbReference type="ChEBI" id="CHEBI:57856"/>
        <dbReference type="ChEBI" id="CHEBI:59789"/>
        <dbReference type="ChEBI" id="CHEBI:156461"/>
        <dbReference type="ChEBI" id="CHEBI:172880"/>
    </reaction>
    <physiologicalReaction direction="left-to-right" evidence="6">
        <dbReference type="Rhea" id="RHEA:78472"/>
    </physiologicalReaction>
</comment>
<dbReference type="Pfam" id="PF09445">
    <property type="entry name" value="Methyltransf_15"/>
    <property type="match status" value="1"/>
</dbReference>
<dbReference type="Proteomes" id="UP000001548">
    <property type="component" value="Unassembled WGS sequence"/>
</dbReference>
<keyword evidence="10" id="KW-1185">Reference proteome</keyword>
<dbReference type="OMA" id="GKHEVFR"/>
<keyword evidence="9" id="KW-0808">Transferase</keyword>
<dbReference type="PANTHER" id="PTHR14741">
    <property type="entry name" value="S-ADENOSYLMETHIONINE-DEPENDENT METHYLTRANSFERASE RELATED"/>
    <property type="match status" value="1"/>
</dbReference>
<dbReference type="SUPFAM" id="SSF53335">
    <property type="entry name" value="S-adenosyl-L-methionine-dependent methyltransferases"/>
    <property type="match status" value="1"/>
</dbReference>
<dbReference type="STRING" id="184922.A8BW33"/>
<feature type="compositionally biased region" description="Basic and acidic residues" evidence="8">
    <location>
        <begin position="235"/>
        <end position="258"/>
    </location>
</feature>
<name>A8BW33_GIAIC</name>
<evidence type="ECO:0000256" key="3">
    <source>
        <dbReference type="ARBA" id="ARBA00047418"/>
    </source>
</evidence>
<protein>
    <recommendedName>
        <fullName evidence="1">Trimethylguanosine synthase</fullName>
    </recommendedName>
    <alternativeName>
        <fullName evidence="7">Cap-specific guanine-N(2) methyltransferase</fullName>
    </alternativeName>
</protein>
<evidence type="ECO:0000256" key="7">
    <source>
        <dbReference type="ARBA" id="ARBA00049790"/>
    </source>
</evidence>
<sequence length="258" mass="29052">MSTWLLDSKCVERMKWLFSDLPEEKRVMIKMNEVAFFSVTPAVYADEVARMMRTVLALLGKPPYAVIDGTACVGGDTRLLAKHFDMTVAIERDPETYALLQDNLTTWGVDAKTISGDTAALIPQFWTLIGAVATFSLYLDPPWGGVDYRSQTDIQLTLGSLAVEDVVNRAFEAHLSMKLAVLKLPRNYNCGYLFRKLGKHEVFRITQGNFFVFFVARRGSRVKEHGRTAMLQLRKAREEAKARSEETKEDGETRGSGE</sequence>
<gene>
    <name evidence="9" type="ORF">GL50803_005613</name>
</gene>
<evidence type="ECO:0000256" key="6">
    <source>
        <dbReference type="ARBA" id="ARBA00049075"/>
    </source>
</evidence>
<dbReference type="PANTHER" id="PTHR14741:SF32">
    <property type="entry name" value="TRIMETHYLGUANOSINE SYNTHASE"/>
    <property type="match status" value="1"/>
</dbReference>